<protein>
    <recommendedName>
        <fullName evidence="4">Dihydroorotate dehydrogenase</fullName>
    </recommendedName>
</protein>
<organism evidence="2 3">
    <name type="scientific">Clostridium grantii DSM 8605</name>
    <dbReference type="NCBI Taxonomy" id="1121316"/>
    <lineage>
        <taxon>Bacteria</taxon>
        <taxon>Bacillati</taxon>
        <taxon>Bacillota</taxon>
        <taxon>Clostridia</taxon>
        <taxon>Eubacteriales</taxon>
        <taxon>Clostridiaceae</taxon>
        <taxon>Clostridium</taxon>
    </lineage>
</organism>
<dbReference type="Proteomes" id="UP000184447">
    <property type="component" value="Unassembled WGS sequence"/>
</dbReference>
<name>A0A1M5X242_9CLOT</name>
<accession>A0A1M5X242</accession>
<keyword evidence="3" id="KW-1185">Reference proteome</keyword>
<dbReference type="OrthoDB" id="5324142at2"/>
<proteinExistence type="inferred from homology"/>
<dbReference type="AlphaFoldDB" id="A0A1M5X242"/>
<dbReference type="Pfam" id="PF10087">
    <property type="entry name" value="DUF2325"/>
    <property type="match status" value="1"/>
</dbReference>
<dbReference type="STRING" id="1121316.SAMN02745207_03271"/>
<dbReference type="RefSeq" id="WP_073339634.1">
    <property type="nucleotide sequence ID" value="NZ_FQXM01000022.1"/>
</dbReference>
<evidence type="ECO:0000256" key="1">
    <source>
        <dbReference type="ARBA" id="ARBA00007189"/>
    </source>
</evidence>
<evidence type="ECO:0000313" key="3">
    <source>
        <dbReference type="Proteomes" id="UP000184447"/>
    </source>
</evidence>
<dbReference type="EMBL" id="FQXM01000022">
    <property type="protein sequence ID" value="SHH93554.1"/>
    <property type="molecule type" value="Genomic_DNA"/>
</dbReference>
<dbReference type="PIRSF" id="PIRSF020408">
    <property type="entry name" value="UCP020408"/>
    <property type="match status" value="1"/>
</dbReference>
<evidence type="ECO:0008006" key="4">
    <source>
        <dbReference type="Google" id="ProtNLM"/>
    </source>
</evidence>
<gene>
    <name evidence="2" type="ORF">SAMN02745207_03271</name>
</gene>
<evidence type="ECO:0000313" key="2">
    <source>
        <dbReference type="EMBL" id="SHH93554.1"/>
    </source>
</evidence>
<reference evidence="2 3" key="1">
    <citation type="submission" date="2016-11" db="EMBL/GenBank/DDBJ databases">
        <authorList>
            <person name="Jaros S."/>
            <person name="Januszkiewicz K."/>
            <person name="Wedrychowicz H."/>
        </authorList>
    </citation>
    <scope>NUCLEOTIDE SEQUENCE [LARGE SCALE GENOMIC DNA]</scope>
    <source>
        <strain evidence="2 3">DSM 8605</strain>
    </source>
</reference>
<comment type="similarity">
    <text evidence="1">Belongs to the UPF0751 family.</text>
</comment>
<dbReference type="InterPro" id="IPR016772">
    <property type="entry name" value="UCP020408"/>
</dbReference>
<sequence length="94" mass="10977">MSLLVVGGDRLGKIRENLKERGFDKIMHVTGRKKSEKLYTIPENTDMVLVLTDFVNHQMYKAIKKQVKSAETKILYSKRSWIYIDETLNSMKNL</sequence>